<evidence type="ECO:0000313" key="6">
    <source>
        <dbReference type="Proteomes" id="UP000309819"/>
    </source>
</evidence>
<dbReference type="EMBL" id="VAUO01000001">
    <property type="protein sequence ID" value="TLP64705.1"/>
    <property type="molecule type" value="Genomic_DNA"/>
</dbReference>
<dbReference type="GO" id="GO:0016151">
    <property type="term" value="F:nickel cation binding"/>
    <property type="evidence" value="ECO:0007669"/>
    <property type="project" value="UniProtKB-UniRule"/>
</dbReference>
<gene>
    <name evidence="4" type="primary">ureD</name>
    <name evidence="5" type="ORF">FEM01_00580</name>
</gene>
<sequence length="277" mass="30726">MSLPEHIESQGQHEGWRAHLHLRFVLREGVTRLGARRHYGPLLVQRPFYPEGGPCHVYVLHPPGGIVAGDRLELDIHLEPSSHALLTMPGASKFYRSIGPTAYLAQHFHLAAGSVLEWLPQDSIFFNGARASLDSRFTLEPGARLLAWETLCLGRPVMGERFEQGALDSRLRIELPDEPGLHERLRIAGGQLAKVGDHPLLATFCAAPADAAALERVRELLDELNTPAGATLLGSLLVIRLLDHDNQHLQRNLQRLWHLLRPAVLGLAPCPPRIWAT</sequence>
<comment type="subunit">
    <text evidence="4">UreD, UreF and UreG form a complex that acts as a GTP-hydrolysis-dependent molecular chaperone, activating the urease apoprotein by helping to assemble the nickel containing metallocenter of UreC. The UreE protein probably delivers the nickel.</text>
</comment>
<comment type="function">
    <text evidence="4">Required for maturation of urease via the functional incorporation of the urease nickel metallocenter.</text>
</comment>
<keyword evidence="3 4" id="KW-0143">Chaperone</keyword>
<comment type="similarity">
    <text evidence="1 4">Belongs to the UreD family.</text>
</comment>
<protein>
    <recommendedName>
        <fullName evidence="4">Urease accessory protein UreD</fullName>
    </recommendedName>
</protein>
<comment type="caution">
    <text evidence="5">The sequence shown here is derived from an EMBL/GenBank/DDBJ whole genome shotgun (WGS) entry which is preliminary data.</text>
</comment>
<dbReference type="GO" id="GO:0005737">
    <property type="term" value="C:cytoplasm"/>
    <property type="evidence" value="ECO:0007669"/>
    <property type="project" value="UniProtKB-SubCell"/>
</dbReference>
<organism evidence="5 6">
    <name type="scientific">Pseudomonas mosselii</name>
    <dbReference type="NCBI Taxonomy" id="78327"/>
    <lineage>
        <taxon>Bacteria</taxon>
        <taxon>Pseudomonadati</taxon>
        <taxon>Pseudomonadota</taxon>
        <taxon>Gammaproteobacteria</taxon>
        <taxon>Pseudomonadales</taxon>
        <taxon>Pseudomonadaceae</taxon>
        <taxon>Pseudomonas</taxon>
    </lineage>
</organism>
<keyword evidence="2 4" id="KW-0996">Nickel insertion</keyword>
<keyword evidence="6" id="KW-1185">Reference proteome</keyword>
<dbReference type="Pfam" id="PF01774">
    <property type="entry name" value="UreD"/>
    <property type="match status" value="1"/>
</dbReference>
<dbReference type="AlphaFoldDB" id="A0A5R8ZH81"/>
<reference evidence="5 6" key="1">
    <citation type="submission" date="2019-05" db="EMBL/GenBank/DDBJ databases">
        <title>Pseudomonas sp. SC006 isolated from lettuce that can produce HBGAs.</title>
        <authorList>
            <person name="Wang D."/>
            <person name="Liao N."/>
            <person name="Liu D."/>
            <person name="Zhang Z."/>
            <person name="Zou S."/>
        </authorList>
    </citation>
    <scope>NUCLEOTIDE SEQUENCE [LARGE SCALE GENOMIC DNA]</scope>
    <source>
        <strain evidence="5 6">SC006</strain>
    </source>
</reference>
<dbReference type="OrthoDB" id="9798842at2"/>
<evidence type="ECO:0000256" key="3">
    <source>
        <dbReference type="ARBA" id="ARBA00023186"/>
    </source>
</evidence>
<dbReference type="Proteomes" id="UP000309819">
    <property type="component" value="Unassembled WGS sequence"/>
</dbReference>
<accession>A0A5R8ZH81</accession>
<keyword evidence="4" id="KW-0963">Cytoplasm</keyword>
<comment type="subcellular location">
    <subcellularLocation>
        <location evidence="4">Cytoplasm</location>
    </subcellularLocation>
</comment>
<name>A0A5R8ZH81_9PSED</name>
<evidence type="ECO:0000313" key="5">
    <source>
        <dbReference type="EMBL" id="TLP64705.1"/>
    </source>
</evidence>
<evidence type="ECO:0000256" key="2">
    <source>
        <dbReference type="ARBA" id="ARBA00022988"/>
    </source>
</evidence>
<evidence type="ECO:0000256" key="4">
    <source>
        <dbReference type="HAMAP-Rule" id="MF_01384"/>
    </source>
</evidence>
<dbReference type="HAMAP" id="MF_01384">
    <property type="entry name" value="UreD"/>
    <property type="match status" value="1"/>
</dbReference>
<proteinExistence type="inferred from homology"/>
<dbReference type="PANTHER" id="PTHR33643:SF1">
    <property type="entry name" value="UREASE ACCESSORY PROTEIN D"/>
    <property type="match status" value="1"/>
</dbReference>
<dbReference type="InterPro" id="IPR002669">
    <property type="entry name" value="UreD"/>
</dbReference>
<dbReference type="PANTHER" id="PTHR33643">
    <property type="entry name" value="UREASE ACCESSORY PROTEIN D"/>
    <property type="match status" value="1"/>
</dbReference>
<evidence type="ECO:0000256" key="1">
    <source>
        <dbReference type="ARBA" id="ARBA00007177"/>
    </source>
</evidence>